<evidence type="ECO:0000313" key="13">
    <source>
        <dbReference type="Proteomes" id="UP000326759"/>
    </source>
</evidence>
<reference evidence="12 13" key="1">
    <citation type="journal article" date="2019" name="PLoS Biol.">
        <title>Sex chromosomes control vertical transmission of feminizing Wolbachia symbionts in an isopod.</title>
        <authorList>
            <person name="Becking T."/>
            <person name="Chebbi M.A."/>
            <person name="Giraud I."/>
            <person name="Moumen B."/>
            <person name="Laverre T."/>
            <person name="Caubet Y."/>
            <person name="Peccoud J."/>
            <person name="Gilbert C."/>
            <person name="Cordaux R."/>
        </authorList>
    </citation>
    <scope>NUCLEOTIDE SEQUENCE [LARGE SCALE GENOMIC DNA]</scope>
    <source>
        <strain evidence="12">ANa2</strain>
        <tissue evidence="12">Whole body excluding digestive tract and cuticle</tissue>
    </source>
</reference>
<feature type="transmembrane region" description="Helical" evidence="11">
    <location>
        <begin position="39"/>
        <end position="59"/>
    </location>
</feature>
<dbReference type="GO" id="GO:0005385">
    <property type="term" value="F:zinc ion transmembrane transporter activity"/>
    <property type="evidence" value="ECO:0007669"/>
    <property type="project" value="TreeGrafter"/>
</dbReference>
<dbReference type="Pfam" id="PF02535">
    <property type="entry name" value="Zip"/>
    <property type="match status" value="1"/>
</dbReference>
<dbReference type="AlphaFoldDB" id="A0A5N5STV2"/>
<name>A0A5N5STV2_9CRUS</name>
<comment type="similarity">
    <text evidence="2">Belongs to the ZIP transporter (TC 2.A.5) family.</text>
</comment>
<feature type="transmembrane region" description="Helical" evidence="11">
    <location>
        <begin position="79"/>
        <end position="102"/>
    </location>
</feature>
<protein>
    <recommendedName>
        <fullName evidence="8">Zinc transporter ZIP11</fullName>
    </recommendedName>
    <alternativeName>
        <fullName evidence="9">Solute carrier family 39 member 11</fullName>
    </alternativeName>
    <alternativeName>
        <fullName evidence="10">Zrt- and Irt-like protein 11</fullName>
    </alternativeName>
</protein>
<feature type="transmembrane region" description="Helical" evidence="11">
    <location>
        <begin position="301"/>
        <end position="319"/>
    </location>
</feature>
<gene>
    <name evidence="12" type="ORF">Anas_05404</name>
</gene>
<dbReference type="OrthoDB" id="262547at2759"/>
<feature type="transmembrane region" description="Helical" evidence="11">
    <location>
        <begin position="12"/>
        <end position="32"/>
    </location>
</feature>
<evidence type="ECO:0000256" key="8">
    <source>
        <dbReference type="ARBA" id="ARBA00040593"/>
    </source>
</evidence>
<keyword evidence="13" id="KW-1185">Reference proteome</keyword>
<evidence type="ECO:0000256" key="1">
    <source>
        <dbReference type="ARBA" id="ARBA00004651"/>
    </source>
</evidence>
<proteinExistence type="inferred from homology"/>
<feature type="transmembrane region" description="Helical" evidence="11">
    <location>
        <begin position="268"/>
        <end position="289"/>
    </location>
</feature>
<evidence type="ECO:0000256" key="7">
    <source>
        <dbReference type="ARBA" id="ARBA00023136"/>
    </source>
</evidence>
<evidence type="ECO:0000256" key="3">
    <source>
        <dbReference type="ARBA" id="ARBA00022475"/>
    </source>
</evidence>
<evidence type="ECO:0000256" key="5">
    <source>
        <dbReference type="ARBA" id="ARBA00022833"/>
    </source>
</evidence>
<evidence type="ECO:0000256" key="11">
    <source>
        <dbReference type="SAM" id="Phobius"/>
    </source>
</evidence>
<comment type="subcellular location">
    <subcellularLocation>
        <location evidence="1">Cell membrane</location>
        <topology evidence="1">Multi-pass membrane protein</topology>
    </subcellularLocation>
</comment>
<sequence length="320" mass="33972">MIKGINSSAQALLGTLMTWGLTAAGSAVVFFMPKAQPTVLDSSLGFAAGVMIAASYWSLLAPAIELANESGSYGSSGQYSFIPVAVGFLLGALFVYGADILVTKFGIGSLQESHVHGKNLDKEKDTFVINNKQNDVNLSYGNRLTGVNESHIALDFSELKQRNIDRATKIDTNKPPTLSHSNQRWKRIFLMIVAITGLAVGVGFGAVGKSTTATFNKAKNLAIGIGIQNFPEGMAVSLPLRGWGQLSGMVEPIAGFFGAVAVQLCEPLLPYALSFAAGAMIFVVVDDIIPESHSRSNGRLASFWCVFGFIVMMVLDVALG</sequence>
<evidence type="ECO:0000256" key="6">
    <source>
        <dbReference type="ARBA" id="ARBA00022989"/>
    </source>
</evidence>
<accession>A0A5N5STV2</accession>
<evidence type="ECO:0000256" key="10">
    <source>
        <dbReference type="ARBA" id="ARBA00042973"/>
    </source>
</evidence>
<keyword evidence="5" id="KW-0862">Zinc</keyword>
<keyword evidence="6 11" id="KW-1133">Transmembrane helix</keyword>
<keyword evidence="7 11" id="KW-0472">Membrane</keyword>
<dbReference type="Proteomes" id="UP000326759">
    <property type="component" value="Unassembled WGS sequence"/>
</dbReference>
<comment type="caution">
    <text evidence="12">The sequence shown here is derived from an EMBL/GenBank/DDBJ whole genome shotgun (WGS) entry which is preliminary data.</text>
</comment>
<organism evidence="12 13">
    <name type="scientific">Armadillidium nasatum</name>
    <dbReference type="NCBI Taxonomy" id="96803"/>
    <lineage>
        <taxon>Eukaryota</taxon>
        <taxon>Metazoa</taxon>
        <taxon>Ecdysozoa</taxon>
        <taxon>Arthropoda</taxon>
        <taxon>Crustacea</taxon>
        <taxon>Multicrustacea</taxon>
        <taxon>Malacostraca</taxon>
        <taxon>Eumalacostraca</taxon>
        <taxon>Peracarida</taxon>
        <taxon>Isopoda</taxon>
        <taxon>Oniscidea</taxon>
        <taxon>Crinocheta</taxon>
        <taxon>Armadillidiidae</taxon>
        <taxon>Armadillidium</taxon>
    </lineage>
</organism>
<evidence type="ECO:0000256" key="4">
    <source>
        <dbReference type="ARBA" id="ARBA00022692"/>
    </source>
</evidence>
<evidence type="ECO:0000313" key="12">
    <source>
        <dbReference type="EMBL" id="KAB7497437.1"/>
    </source>
</evidence>
<dbReference type="PANTHER" id="PTHR11040">
    <property type="entry name" value="ZINC/IRON TRANSPORTER"/>
    <property type="match status" value="1"/>
</dbReference>
<evidence type="ECO:0000256" key="9">
    <source>
        <dbReference type="ARBA" id="ARBA00042540"/>
    </source>
</evidence>
<dbReference type="PANTHER" id="PTHR11040:SF211">
    <property type="entry name" value="ZINC TRANSPORTER ZIP11"/>
    <property type="match status" value="1"/>
</dbReference>
<keyword evidence="4 11" id="KW-0812">Transmembrane</keyword>
<dbReference type="GO" id="GO:0005886">
    <property type="term" value="C:plasma membrane"/>
    <property type="evidence" value="ECO:0007669"/>
    <property type="project" value="UniProtKB-SubCell"/>
</dbReference>
<feature type="transmembrane region" description="Helical" evidence="11">
    <location>
        <begin position="188"/>
        <end position="207"/>
    </location>
</feature>
<keyword evidence="3" id="KW-1003">Cell membrane</keyword>
<dbReference type="InterPro" id="IPR003689">
    <property type="entry name" value="ZIP"/>
</dbReference>
<dbReference type="EMBL" id="SEYY01020280">
    <property type="protein sequence ID" value="KAB7497437.1"/>
    <property type="molecule type" value="Genomic_DNA"/>
</dbReference>
<evidence type="ECO:0000256" key="2">
    <source>
        <dbReference type="ARBA" id="ARBA00006939"/>
    </source>
</evidence>